<dbReference type="Pfam" id="PF07730">
    <property type="entry name" value="HisKA_3"/>
    <property type="match status" value="1"/>
</dbReference>
<dbReference type="PANTHER" id="PTHR24421">
    <property type="entry name" value="NITRATE/NITRITE SENSOR PROTEIN NARX-RELATED"/>
    <property type="match status" value="1"/>
</dbReference>
<evidence type="ECO:0000256" key="17">
    <source>
        <dbReference type="ARBA" id="ARBA00030800"/>
    </source>
</evidence>
<dbReference type="PROSITE" id="PS50109">
    <property type="entry name" value="HIS_KIN"/>
    <property type="match status" value="1"/>
</dbReference>
<keyword evidence="20" id="KW-1185">Reference proteome</keyword>
<comment type="catalytic activity">
    <reaction evidence="1">
        <text>ATP + protein L-histidine = ADP + protein N-phospho-L-histidine.</text>
        <dbReference type="EC" id="2.7.13.3"/>
    </reaction>
</comment>
<evidence type="ECO:0000256" key="3">
    <source>
        <dbReference type="ARBA" id="ARBA00004496"/>
    </source>
</evidence>
<organism evidence="19 20">
    <name type="scientific">Halobacillus mangrovi</name>
    <dbReference type="NCBI Taxonomy" id="402384"/>
    <lineage>
        <taxon>Bacteria</taxon>
        <taxon>Bacillati</taxon>
        <taxon>Bacillota</taxon>
        <taxon>Bacilli</taxon>
        <taxon>Bacillales</taxon>
        <taxon>Bacillaceae</taxon>
        <taxon>Halobacillus</taxon>
    </lineage>
</organism>
<evidence type="ECO:0000256" key="11">
    <source>
        <dbReference type="ARBA" id="ARBA00022777"/>
    </source>
</evidence>
<dbReference type="InterPro" id="IPR005467">
    <property type="entry name" value="His_kinase_dom"/>
</dbReference>
<keyword evidence="7" id="KW-0963">Cytoplasm</keyword>
<dbReference type="GO" id="GO:0005737">
    <property type="term" value="C:cytoplasm"/>
    <property type="evidence" value="ECO:0007669"/>
    <property type="project" value="UniProtKB-SubCell"/>
</dbReference>
<dbReference type="InterPro" id="IPR029016">
    <property type="entry name" value="GAF-like_dom_sf"/>
</dbReference>
<evidence type="ECO:0000256" key="7">
    <source>
        <dbReference type="ARBA" id="ARBA00022490"/>
    </source>
</evidence>
<evidence type="ECO:0000256" key="13">
    <source>
        <dbReference type="ARBA" id="ARBA00023004"/>
    </source>
</evidence>
<gene>
    <name evidence="19" type="ORF">HM131_17090</name>
</gene>
<dbReference type="GO" id="GO:0000155">
    <property type="term" value="F:phosphorelay sensor kinase activity"/>
    <property type="evidence" value="ECO:0007669"/>
    <property type="project" value="InterPro"/>
</dbReference>
<evidence type="ECO:0000256" key="1">
    <source>
        <dbReference type="ARBA" id="ARBA00000085"/>
    </source>
</evidence>
<dbReference type="RefSeq" id="WP_085030905.1">
    <property type="nucleotide sequence ID" value="NZ_CP020772.1"/>
</dbReference>
<dbReference type="InterPro" id="IPR011712">
    <property type="entry name" value="Sig_transdc_His_kin_sub3_dim/P"/>
</dbReference>
<dbReference type="GO" id="GO:0051539">
    <property type="term" value="F:4 iron, 4 sulfur cluster binding"/>
    <property type="evidence" value="ECO:0007669"/>
    <property type="project" value="UniProtKB-KW"/>
</dbReference>
<dbReference type="PANTHER" id="PTHR24421:SF40">
    <property type="entry name" value="SENSOR HISTIDINE KINASE YHCY"/>
    <property type="match status" value="1"/>
</dbReference>
<evidence type="ECO:0000256" key="16">
    <source>
        <dbReference type="ARBA" id="ARBA00024827"/>
    </source>
</evidence>
<dbReference type="GO" id="GO:0016020">
    <property type="term" value="C:membrane"/>
    <property type="evidence" value="ECO:0007669"/>
    <property type="project" value="InterPro"/>
</dbReference>
<keyword evidence="13" id="KW-0408">Iron</keyword>
<feature type="domain" description="Histidine kinase" evidence="18">
    <location>
        <begin position="341"/>
        <end position="532"/>
    </location>
</feature>
<evidence type="ECO:0000313" key="20">
    <source>
        <dbReference type="Proteomes" id="UP000192527"/>
    </source>
</evidence>
<dbReference type="Proteomes" id="UP000192527">
    <property type="component" value="Chromosome"/>
</dbReference>
<dbReference type="Pfam" id="PF13185">
    <property type="entry name" value="GAF_2"/>
    <property type="match status" value="2"/>
</dbReference>
<dbReference type="GO" id="GO:0046983">
    <property type="term" value="F:protein dimerization activity"/>
    <property type="evidence" value="ECO:0007669"/>
    <property type="project" value="InterPro"/>
</dbReference>
<sequence>MSYENDQEMNTLKIIAETLNRSNDLEQMLQTVLEKLLKLTKLETGWIFLVGDKPHYRFVADVRLPPALSWEEKKPMCAGSCSCLNRYWKGDLVDPINIIECKRLDDAVQYDWGDTKGITHHATVPLSAGEERFGILNVASPGKEHFTREELTLLQSVAYQIGTAVKRTKLFHAQQKRAESFANLNELTRLIWKASTLTSLTDVVVQKSKEKFPWPNFGFYTKGGSGLQLRSSSSNLFPSPLPDHIPIEEVNEITSCFQQQKPLLTKLHSHIVEGSSSIAAPITMKDEHIGVLFAATSDPEALSESDLEVLQALAAHISLAFESIRLQEQRGEMLLYEERKRLARDLHDSVNQKLFSLSLLARGAREVISKDFPSLTEPLEEMLSLSQGSLKEMRSLIWQLRPVGVEEGLVTAIHKYAEHLGLTVNFDVSEVPDFPRTIEEALWRIAQESLNNVSKHASVQFVDITLQESEDGVTMIIRDTGKGFERLARETGKRSLGLTSMRERAELIGGSLQVESRSGEGTRIKVILPWNKKENVHED</sequence>
<dbReference type="InterPro" id="IPR050482">
    <property type="entry name" value="Sensor_HK_TwoCompSys"/>
</dbReference>
<keyword evidence="15" id="KW-0411">Iron-sulfur</keyword>
<dbReference type="SUPFAM" id="SSF55781">
    <property type="entry name" value="GAF domain-like"/>
    <property type="match status" value="2"/>
</dbReference>
<evidence type="ECO:0000256" key="9">
    <source>
        <dbReference type="ARBA" id="ARBA00022723"/>
    </source>
</evidence>
<dbReference type="Gene3D" id="1.20.5.1930">
    <property type="match status" value="1"/>
</dbReference>
<keyword evidence="8" id="KW-0808">Transferase</keyword>
<evidence type="ECO:0000256" key="5">
    <source>
        <dbReference type="ARBA" id="ARBA00017322"/>
    </source>
</evidence>
<evidence type="ECO:0000313" key="19">
    <source>
        <dbReference type="EMBL" id="ARI78446.1"/>
    </source>
</evidence>
<proteinExistence type="predicted"/>
<dbReference type="InterPro" id="IPR003594">
    <property type="entry name" value="HATPase_dom"/>
</dbReference>
<dbReference type="STRING" id="402384.HM131_17090"/>
<accession>A0A1W5ZYL1</accession>
<evidence type="ECO:0000256" key="15">
    <source>
        <dbReference type="ARBA" id="ARBA00023014"/>
    </source>
</evidence>
<dbReference type="SMART" id="SM00065">
    <property type="entry name" value="GAF"/>
    <property type="match status" value="2"/>
</dbReference>
<dbReference type="GO" id="GO:0005524">
    <property type="term" value="F:ATP binding"/>
    <property type="evidence" value="ECO:0007669"/>
    <property type="project" value="UniProtKB-KW"/>
</dbReference>
<comment type="function">
    <text evidence="16">Member of the two-component regulatory system NreB/NreC involved in the control of dissimilatory nitrate/nitrite reduction in response to oxygen. NreB functions as a direct oxygen sensor histidine kinase which is autophosphorylated, in the absence of oxygen, probably at the conserved histidine residue, and transfers its phosphate group probably to a conserved aspartate residue of NreC. NreB/NreC activates the expression of the nitrate (narGHJI) and nitrite (nir) reductase operons, as well as the putative nitrate transporter gene narT.</text>
</comment>
<dbReference type="InterPro" id="IPR004358">
    <property type="entry name" value="Sig_transdc_His_kin-like_C"/>
</dbReference>
<evidence type="ECO:0000256" key="12">
    <source>
        <dbReference type="ARBA" id="ARBA00022840"/>
    </source>
</evidence>
<keyword evidence="6" id="KW-0004">4Fe-4S</keyword>
<dbReference type="Gene3D" id="3.30.450.40">
    <property type="match status" value="2"/>
</dbReference>
<dbReference type="SUPFAM" id="SSF55874">
    <property type="entry name" value="ATPase domain of HSP90 chaperone/DNA topoisomerase II/histidine kinase"/>
    <property type="match status" value="1"/>
</dbReference>
<evidence type="ECO:0000259" key="18">
    <source>
        <dbReference type="PROSITE" id="PS50109"/>
    </source>
</evidence>
<dbReference type="InterPro" id="IPR003018">
    <property type="entry name" value="GAF"/>
</dbReference>
<dbReference type="KEGG" id="hmn:HM131_17090"/>
<evidence type="ECO:0000256" key="10">
    <source>
        <dbReference type="ARBA" id="ARBA00022741"/>
    </source>
</evidence>
<evidence type="ECO:0000256" key="14">
    <source>
        <dbReference type="ARBA" id="ARBA00023012"/>
    </source>
</evidence>
<reference evidence="19 20" key="1">
    <citation type="submission" date="2017-04" db="EMBL/GenBank/DDBJ databases">
        <title>The whole genome sequencing and assembly of Halobacillus mangrovi strain.</title>
        <authorList>
            <person name="Lee S.-J."/>
            <person name="Park M.-K."/>
            <person name="Kim J.-Y."/>
            <person name="Lee Y.-J."/>
            <person name="Yi H."/>
            <person name="Bahn Y.-S."/>
            <person name="Kim J.F."/>
            <person name="Lee D.-W."/>
        </authorList>
    </citation>
    <scope>NUCLEOTIDE SEQUENCE [LARGE SCALE GENOMIC DNA]</scope>
    <source>
        <strain evidence="19 20">KTB 131</strain>
    </source>
</reference>
<dbReference type="OrthoDB" id="9795828at2"/>
<keyword evidence="11" id="KW-0418">Kinase</keyword>
<dbReference type="PRINTS" id="PR00344">
    <property type="entry name" value="BCTRLSENSOR"/>
</dbReference>
<dbReference type="GO" id="GO:0046872">
    <property type="term" value="F:metal ion binding"/>
    <property type="evidence" value="ECO:0007669"/>
    <property type="project" value="UniProtKB-KW"/>
</dbReference>
<dbReference type="Gene3D" id="3.30.565.10">
    <property type="entry name" value="Histidine kinase-like ATPase, C-terminal domain"/>
    <property type="match status" value="1"/>
</dbReference>
<dbReference type="EMBL" id="CP020772">
    <property type="protein sequence ID" value="ARI78446.1"/>
    <property type="molecule type" value="Genomic_DNA"/>
</dbReference>
<dbReference type="InterPro" id="IPR036890">
    <property type="entry name" value="HATPase_C_sf"/>
</dbReference>
<comment type="subcellular location">
    <subcellularLocation>
        <location evidence="3">Cytoplasm</location>
    </subcellularLocation>
</comment>
<evidence type="ECO:0000256" key="8">
    <source>
        <dbReference type="ARBA" id="ARBA00022679"/>
    </source>
</evidence>
<evidence type="ECO:0000256" key="2">
    <source>
        <dbReference type="ARBA" id="ARBA00001966"/>
    </source>
</evidence>
<comment type="cofactor">
    <cofactor evidence="2">
        <name>[4Fe-4S] cluster</name>
        <dbReference type="ChEBI" id="CHEBI:49883"/>
    </cofactor>
</comment>
<protein>
    <recommendedName>
        <fullName evidence="5">Oxygen sensor histidine kinase NreB</fullName>
        <ecNumber evidence="4">2.7.13.3</ecNumber>
    </recommendedName>
    <alternativeName>
        <fullName evidence="17">Nitrogen regulation protein B</fullName>
    </alternativeName>
</protein>
<dbReference type="CDD" id="cd16917">
    <property type="entry name" value="HATPase_UhpB-NarQ-NarX-like"/>
    <property type="match status" value="1"/>
</dbReference>
<evidence type="ECO:0000256" key="4">
    <source>
        <dbReference type="ARBA" id="ARBA00012438"/>
    </source>
</evidence>
<dbReference type="Pfam" id="PF02518">
    <property type="entry name" value="HATPase_c"/>
    <property type="match status" value="1"/>
</dbReference>
<evidence type="ECO:0000256" key="6">
    <source>
        <dbReference type="ARBA" id="ARBA00022485"/>
    </source>
</evidence>
<keyword evidence="14" id="KW-0902">Two-component regulatory system</keyword>
<keyword evidence="12" id="KW-0067">ATP-binding</keyword>
<keyword evidence="9" id="KW-0479">Metal-binding</keyword>
<dbReference type="EC" id="2.7.13.3" evidence="4"/>
<keyword evidence="10" id="KW-0547">Nucleotide-binding</keyword>
<dbReference type="AlphaFoldDB" id="A0A1W5ZYL1"/>
<dbReference type="SMART" id="SM00387">
    <property type="entry name" value="HATPase_c"/>
    <property type="match status" value="1"/>
</dbReference>
<name>A0A1W5ZYL1_9BACI</name>